<organism evidence="1 2">
    <name type="scientific">Micromonospora endophytica</name>
    <dbReference type="NCBI Taxonomy" id="515350"/>
    <lineage>
        <taxon>Bacteria</taxon>
        <taxon>Bacillati</taxon>
        <taxon>Actinomycetota</taxon>
        <taxon>Actinomycetes</taxon>
        <taxon>Micromonosporales</taxon>
        <taxon>Micromonosporaceae</taxon>
        <taxon>Micromonospora</taxon>
    </lineage>
</organism>
<reference evidence="1 2" key="1">
    <citation type="submission" date="2018-01" db="EMBL/GenBank/DDBJ databases">
        <title>Draft genome sequence of Jishengella endophytica.</title>
        <authorList>
            <person name="Sahin N."/>
            <person name="Ay H."/>
            <person name="Saygin H."/>
        </authorList>
    </citation>
    <scope>NUCLEOTIDE SEQUENCE [LARGE SCALE GENOMIC DNA]</scope>
    <source>
        <strain evidence="1 2">DSM 45430</strain>
    </source>
</reference>
<evidence type="ECO:0000313" key="1">
    <source>
        <dbReference type="EMBL" id="PZF99389.1"/>
    </source>
</evidence>
<dbReference type="RefSeq" id="WP_146603435.1">
    <property type="nucleotide sequence ID" value="NZ_AP023358.1"/>
</dbReference>
<keyword evidence="2" id="KW-1185">Reference proteome</keyword>
<accession>A0A2W2DF56</accession>
<evidence type="ECO:0000313" key="2">
    <source>
        <dbReference type="Proteomes" id="UP000248627"/>
    </source>
</evidence>
<gene>
    <name evidence="1" type="ORF">C1I93_05890</name>
</gene>
<dbReference type="Proteomes" id="UP000248627">
    <property type="component" value="Unassembled WGS sequence"/>
</dbReference>
<dbReference type="EMBL" id="POTX01000024">
    <property type="protein sequence ID" value="PZF99389.1"/>
    <property type="molecule type" value="Genomic_DNA"/>
</dbReference>
<dbReference type="OrthoDB" id="3213425at2"/>
<protein>
    <submittedName>
        <fullName evidence="1">Uncharacterized protein</fullName>
    </submittedName>
</protein>
<name>A0A2W2DF56_9ACTN</name>
<dbReference type="AlphaFoldDB" id="A0A2W2DF56"/>
<sequence length="498" mass="54505">MRPEEHRPACAHHRRRALLDDGIDLSPDSPRLHDLAATIAACCHILPLKAYRLARGLKVQEAVDALHQARRDDGLPSCRLSREQLTHFENGPARPGDQYRDTLCRFYRTGPVQMGWATDYTAEPNNPPFTIRSAPGQTRPASACLDEPEGTAKEAAVQRREALRLILTTSGAVLPAPLLELLDQLRADMDTIIGSSTVSTIALDRWESAAEGYGYAFKTRPPRAVLEDVLLDFADLQAHAARRQPIDSQTRIYRITAQLAGTAANILTDLGHHRHAREWFATAALAADETSDRTLASWVRAREATVSLYHQRPPQIAITLAAEAQARAGNTPCAGAALAAATEARAWARLGHTQQALTALRHAEAISSRLSETQQANSIYGYPSQQLAFHREATLTIVGNLKDAEAAQREALALYPATEHINPTLIRLDQAACTIRTGDIAGGQQLALHHLSGTPQQYRTPLVLSRARELADLGATRHHIIDLRVQYLQAVDALAVAR</sequence>
<proteinExistence type="predicted"/>
<comment type="caution">
    <text evidence="1">The sequence shown here is derived from an EMBL/GenBank/DDBJ whole genome shotgun (WGS) entry which is preliminary data.</text>
</comment>